<feature type="compositionally biased region" description="Basic residues" evidence="1">
    <location>
        <begin position="81"/>
        <end position="96"/>
    </location>
</feature>
<feature type="region of interest" description="Disordered" evidence="1">
    <location>
        <begin position="248"/>
        <end position="267"/>
    </location>
</feature>
<comment type="caution">
    <text evidence="3">The sequence shown here is derived from an EMBL/GenBank/DDBJ whole genome shotgun (WGS) entry which is preliminary data.</text>
</comment>
<dbReference type="EMBL" id="JAAAUY010000217">
    <property type="protein sequence ID" value="KAF9333180.1"/>
    <property type="molecule type" value="Genomic_DNA"/>
</dbReference>
<keyword evidence="2" id="KW-1133">Transmembrane helix</keyword>
<feature type="region of interest" description="Disordered" evidence="1">
    <location>
        <begin position="135"/>
        <end position="179"/>
    </location>
</feature>
<evidence type="ECO:0000256" key="2">
    <source>
        <dbReference type="SAM" id="Phobius"/>
    </source>
</evidence>
<feature type="transmembrane region" description="Helical" evidence="2">
    <location>
        <begin position="44"/>
        <end position="62"/>
    </location>
</feature>
<name>A0A9P5VMN1_9FUNG</name>
<keyword evidence="2" id="KW-0472">Membrane</keyword>
<accession>A0A9P5VMN1</accession>
<reference evidence="3" key="1">
    <citation type="journal article" date="2020" name="Fungal Divers.">
        <title>Resolving the Mortierellaceae phylogeny through synthesis of multi-gene phylogenetics and phylogenomics.</title>
        <authorList>
            <person name="Vandepol N."/>
            <person name="Liber J."/>
            <person name="Desiro A."/>
            <person name="Na H."/>
            <person name="Kennedy M."/>
            <person name="Barry K."/>
            <person name="Grigoriev I.V."/>
            <person name="Miller A.N."/>
            <person name="O'Donnell K."/>
            <person name="Stajich J.E."/>
            <person name="Bonito G."/>
        </authorList>
    </citation>
    <scope>NUCLEOTIDE SEQUENCE</scope>
    <source>
        <strain evidence="3">NVP1</strain>
    </source>
</reference>
<keyword evidence="4" id="KW-1185">Reference proteome</keyword>
<protein>
    <submittedName>
        <fullName evidence="3">Uncharacterized protein</fullName>
    </submittedName>
</protein>
<gene>
    <name evidence="3" type="ORF">BG006_003919</name>
</gene>
<dbReference type="AlphaFoldDB" id="A0A9P5VMN1"/>
<feature type="compositionally biased region" description="Basic residues" evidence="1">
    <location>
        <begin position="248"/>
        <end position="260"/>
    </location>
</feature>
<keyword evidence="2" id="KW-0812">Transmembrane</keyword>
<evidence type="ECO:0000256" key="1">
    <source>
        <dbReference type="SAM" id="MobiDB-lite"/>
    </source>
</evidence>
<feature type="region of interest" description="Disordered" evidence="1">
    <location>
        <begin position="76"/>
        <end position="97"/>
    </location>
</feature>
<organism evidence="3 4">
    <name type="scientific">Podila minutissima</name>
    <dbReference type="NCBI Taxonomy" id="64525"/>
    <lineage>
        <taxon>Eukaryota</taxon>
        <taxon>Fungi</taxon>
        <taxon>Fungi incertae sedis</taxon>
        <taxon>Mucoromycota</taxon>
        <taxon>Mortierellomycotina</taxon>
        <taxon>Mortierellomycetes</taxon>
        <taxon>Mortierellales</taxon>
        <taxon>Mortierellaceae</taxon>
        <taxon>Podila</taxon>
    </lineage>
</organism>
<evidence type="ECO:0000313" key="3">
    <source>
        <dbReference type="EMBL" id="KAF9333180.1"/>
    </source>
</evidence>
<dbReference type="Proteomes" id="UP000696485">
    <property type="component" value="Unassembled WGS sequence"/>
</dbReference>
<evidence type="ECO:0000313" key="4">
    <source>
        <dbReference type="Proteomes" id="UP000696485"/>
    </source>
</evidence>
<sequence>MSFIFHPFHQINPALALGSTQMSLTTRLSQSGKQNKQKKVRSPAMRFILSVILATALLGAVATADVHHGQQQAAFRLEPRHNHHSHHRRSISKRQRRDLSNIFNSPAPEENGARILAAAAPETAQVDEKKISNFGLHHKKPSHHKHKSSSKKHHKRAMELHRKNHSHHRKSSSKKHHKRALELHRKNHSHHNKASGSCSHEKRALELHRKNHSHHNKASGSCNHEKRAVADKKNADAELAFHRRISRSRKTQHLREKKNKRAMEPETLVKNDQEFTAIRAQELQIESQDIKKKSAEKHKEA</sequence>
<proteinExistence type="predicted"/>
<feature type="compositionally biased region" description="Basic residues" evidence="1">
    <location>
        <begin position="136"/>
        <end position="179"/>
    </location>
</feature>